<keyword evidence="3" id="KW-1185">Reference proteome</keyword>
<gene>
    <name evidence="2" type="ORF">HNR68_003918</name>
</gene>
<keyword evidence="1" id="KW-0472">Membrane</keyword>
<comment type="caution">
    <text evidence="2">The sequence shown here is derived from an EMBL/GenBank/DDBJ whole genome shotgun (WGS) entry which is preliminary data.</text>
</comment>
<evidence type="ECO:0000256" key="1">
    <source>
        <dbReference type="SAM" id="Phobius"/>
    </source>
</evidence>
<dbReference type="InterPro" id="IPR021401">
    <property type="entry name" value="DUF3040"/>
</dbReference>
<proteinExistence type="predicted"/>
<organism evidence="2 3">
    <name type="scientific">Saccharopolyspora hordei</name>
    <dbReference type="NCBI Taxonomy" id="1838"/>
    <lineage>
        <taxon>Bacteria</taxon>
        <taxon>Bacillati</taxon>
        <taxon>Actinomycetota</taxon>
        <taxon>Actinomycetes</taxon>
        <taxon>Pseudonocardiales</taxon>
        <taxon>Pseudonocardiaceae</taxon>
        <taxon>Saccharopolyspora</taxon>
    </lineage>
</organism>
<dbReference type="EMBL" id="JACCFJ010000001">
    <property type="protein sequence ID" value="NYI85288.1"/>
    <property type="molecule type" value="Genomic_DNA"/>
</dbReference>
<accession>A0A853AMI2</accession>
<dbReference type="RefSeq" id="WP_179723177.1">
    <property type="nucleotide sequence ID" value="NZ_BAABFH010000001.1"/>
</dbReference>
<evidence type="ECO:0008006" key="4">
    <source>
        <dbReference type="Google" id="ProtNLM"/>
    </source>
</evidence>
<dbReference type="AlphaFoldDB" id="A0A853AMI2"/>
<evidence type="ECO:0000313" key="2">
    <source>
        <dbReference type="EMBL" id="NYI85288.1"/>
    </source>
</evidence>
<dbReference type="Pfam" id="PF11239">
    <property type="entry name" value="DUF3040"/>
    <property type="match status" value="1"/>
</dbReference>
<name>A0A853AMI2_9PSEU</name>
<feature type="transmembrane region" description="Helical" evidence="1">
    <location>
        <begin position="45"/>
        <end position="62"/>
    </location>
</feature>
<protein>
    <recommendedName>
        <fullName evidence="4">DUF3040 domain-containing protein</fullName>
    </recommendedName>
</protein>
<sequence length="88" mass="10128">MLPRDERRRLKEIENQLIGDDPKLARRLTETSALRRLWLQLSPRMLLVLVASVLAVMCLFLGEGSAMFFSAAVAIIAFTSQKWRIRLE</sequence>
<reference evidence="2 3" key="1">
    <citation type="submission" date="2020-07" db="EMBL/GenBank/DDBJ databases">
        <title>Sequencing the genomes of 1000 actinobacteria strains.</title>
        <authorList>
            <person name="Klenk H.-P."/>
        </authorList>
    </citation>
    <scope>NUCLEOTIDE SEQUENCE [LARGE SCALE GENOMIC DNA]</scope>
    <source>
        <strain evidence="2 3">DSM 44065</strain>
    </source>
</reference>
<evidence type="ECO:0000313" key="3">
    <source>
        <dbReference type="Proteomes" id="UP000587002"/>
    </source>
</evidence>
<keyword evidence="1" id="KW-0812">Transmembrane</keyword>
<keyword evidence="1" id="KW-1133">Transmembrane helix</keyword>
<dbReference type="Proteomes" id="UP000587002">
    <property type="component" value="Unassembled WGS sequence"/>
</dbReference>